<protein>
    <submittedName>
        <fullName evidence="1">Uncharacterized protein</fullName>
    </submittedName>
</protein>
<gene>
    <name evidence="1" type="ORF">BECKDK2373B_GA0170837_11776</name>
</gene>
<proteinExistence type="predicted"/>
<name>A0A450THQ6_9GAMM</name>
<dbReference type="EMBL" id="CAADEX010000177">
    <property type="protein sequence ID" value="VFJ66725.1"/>
    <property type="molecule type" value="Genomic_DNA"/>
</dbReference>
<organism evidence="1">
    <name type="scientific">Candidatus Kentrum sp. DK</name>
    <dbReference type="NCBI Taxonomy" id="2126562"/>
    <lineage>
        <taxon>Bacteria</taxon>
        <taxon>Pseudomonadati</taxon>
        <taxon>Pseudomonadota</taxon>
        <taxon>Gammaproteobacteria</taxon>
        <taxon>Candidatus Kentrum</taxon>
    </lineage>
</organism>
<dbReference type="AlphaFoldDB" id="A0A450THQ6"/>
<reference evidence="1" key="1">
    <citation type="submission" date="2019-02" db="EMBL/GenBank/DDBJ databases">
        <authorList>
            <person name="Gruber-Vodicka R. H."/>
            <person name="Seah K. B. B."/>
        </authorList>
    </citation>
    <scope>NUCLEOTIDE SEQUENCE</scope>
    <source>
        <strain evidence="1">BECK_DK47</strain>
    </source>
</reference>
<evidence type="ECO:0000313" key="1">
    <source>
        <dbReference type="EMBL" id="VFJ66725.1"/>
    </source>
</evidence>
<sequence>MLGLILPLTKSCLRRRPFHKKTTLLSYTNLLQLSVSKSLTYTVLRTVVGVEATDNEGEVFEQCFEHGNKVAFANFLQRANNLELRYLIDGVDVINAFNAV</sequence>
<accession>A0A450THQ6</accession>